<name>A0A0E4H3F7_9STRE</name>
<keyword evidence="1" id="KW-0808">Transferase</keyword>
<dbReference type="Proteomes" id="UP000198604">
    <property type="component" value="Unassembled WGS sequence"/>
</dbReference>
<organism evidence="1 2">
    <name type="scientific">Streptococcus varani</name>
    <dbReference type="NCBI Taxonomy" id="1608583"/>
    <lineage>
        <taxon>Bacteria</taxon>
        <taxon>Bacillati</taxon>
        <taxon>Bacillota</taxon>
        <taxon>Bacilli</taxon>
        <taxon>Lactobacillales</taxon>
        <taxon>Streptococcaceae</taxon>
        <taxon>Streptococcus</taxon>
    </lineage>
</organism>
<sequence>MNLLEIEFSSIKQWDLCTVYQDQGMVHFYEKCGYQQTHIKPEQEGMDMVYMTKRTR</sequence>
<dbReference type="SUPFAM" id="SSF55729">
    <property type="entry name" value="Acyl-CoA N-acyltransferases (Nat)"/>
    <property type="match status" value="1"/>
</dbReference>
<dbReference type="InterPro" id="IPR016181">
    <property type="entry name" value="Acyl_CoA_acyltransferase"/>
</dbReference>
<evidence type="ECO:0000313" key="1">
    <source>
        <dbReference type="EMBL" id="CQR23838.1"/>
    </source>
</evidence>
<dbReference type="STRING" id="1608583.BN1356_00206"/>
<dbReference type="GO" id="GO:0016740">
    <property type="term" value="F:transferase activity"/>
    <property type="evidence" value="ECO:0007669"/>
    <property type="project" value="UniProtKB-KW"/>
</dbReference>
<dbReference type="AlphaFoldDB" id="A0A0E4H3F7"/>
<dbReference type="Gene3D" id="3.40.630.30">
    <property type="match status" value="1"/>
</dbReference>
<dbReference type="EMBL" id="CTEN01000001">
    <property type="protein sequence ID" value="CQR23838.1"/>
    <property type="molecule type" value="Genomic_DNA"/>
</dbReference>
<protein>
    <submittedName>
        <fullName evidence="1">GNAT family acetyltransferase</fullName>
    </submittedName>
</protein>
<accession>A0A0E4H3F7</accession>
<proteinExistence type="predicted"/>
<reference evidence="2" key="1">
    <citation type="submission" date="2015-03" db="EMBL/GenBank/DDBJ databases">
        <authorList>
            <person name="Urmite Genomes"/>
        </authorList>
    </citation>
    <scope>NUCLEOTIDE SEQUENCE [LARGE SCALE GENOMIC DNA]</scope>
    <source>
        <strain evidence="2">FF10</strain>
    </source>
</reference>
<keyword evidence="2" id="KW-1185">Reference proteome</keyword>
<gene>
    <name evidence="1" type="ORF">BN1356_00206</name>
</gene>
<evidence type="ECO:0000313" key="2">
    <source>
        <dbReference type="Proteomes" id="UP000198604"/>
    </source>
</evidence>